<evidence type="ECO:0000256" key="1">
    <source>
        <dbReference type="SAM" id="Phobius"/>
    </source>
</evidence>
<protein>
    <submittedName>
        <fullName evidence="2">Type II secretion system F family protein</fullName>
    </submittedName>
</protein>
<feature type="transmembrane region" description="Helical" evidence="1">
    <location>
        <begin position="46"/>
        <end position="64"/>
    </location>
</feature>
<accession>A0ABV5XQ60</accession>
<keyword evidence="1" id="KW-0812">Transmembrane</keyword>
<dbReference type="GeneID" id="93806419"/>
<dbReference type="RefSeq" id="WP_037131449.1">
    <property type="nucleotide sequence ID" value="NZ_JBEUOO010000037.1"/>
</dbReference>
<organism evidence="2 3">
    <name type="scientific">Rhodococcus baikonurensis</name>
    <dbReference type="NCBI Taxonomy" id="172041"/>
    <lineage>
        <taxon>Bacteria</taxon>
        <taxon>Bacillati</taxon>
        <taxon>Actinomycetota</taxon>
        <taxon>Actinomycetes</taxon>
        <taxon>Mycobacteriales</taxon>
        <taxon>Nocardiaceae</taxon>
        <taxon>Rhodococcus</taxon>
        <taxon>Rhodococcus erythropolis group</taxon>
    </lineage>
</organism>
<keyword evidence="1" id="KW-0472">Membrane</keyword>
<feature type="transmembrane region" description="Helical" evidence="1">
    <location>
        <begin position="218"/>
        <end position="237"/>
    </location>
</feature>
<keyword evidence="3" id="KW-1185">Reference proteome</keyword>
<dbReference type="PANTHER" id="PTHR35007:SF3">
    <property type="entry name" value="POSSIBLE CONSERVED ALANINE RICH MEMBRANE PROTEIN"/>
    <property type="match status" value="1"/>
</dbReference>
<name>A0ABV5XQ60_9NOCA</name>
<proteinExistence type="predicted"/>
<dbReference type="Proteomes" id="UP001589587">
    <property type="component" value="Unassembled WGS sequence"/>
</dbReference>
<dbReference type="EMBL" id="JBHMAS010000090">
    <property type="protein sequence ID" value="MFB9784616.1"/>
    <property type="molecule type" value="Genomic_DNA"/>
</dbReference>
<dbReference type="PANTHER" id="PTHR35007">
    <property type="entry name" value="INTEGRAL MEMBRANE PROTEIN-RELATED"/>
    <property type="match status" value="1"/>
</dbReference>
<gene>
    <name evidence="2" type="ORF">ACFFQ6_33475</name>
</gene>
<evidence type="ECO:0000313" key="3">
    <source>
        <dbReference type="Proteomes" id="UP001589587"/>
    </source>
</evidence>
<feature type="transmembrane region" description="Helical" evidence="1">
    <location>
        <begin position="243"/>
        <end position="262"/>
    </location>
</feature>
<reference evidence="2 3" key="1">
    <citation type="submission" date="2024-09" db="EMBL/GenBank/DDBJ databases">
        <authorList>
            <person name="Sun Q."/>
            <person name="Mori K."/>
        </authorList>
    </citation>
    <scope>NUCLEOTIDE SEQUENCE [LARGE SCALE GENOMIC DNA]</scope>
    <source>
        <strain evidence="2 3">JCM 11411</strain>
    </source>
</reference>
<comment type="caution">
    <text evidence="2">The sequence shown here is derived from an EMBL/GenBank/DDBJ whole genome shotgun (WGS) entry which is preliminary data.</text>
</comment>
<evidence type="ECO:0000313" key="2">
    <source>
        <dbReference type="EMBL" id="MFB9784616.1"/>
    </source>
</evidence>
<keyword evidence="1" id="KW-1133">Transmembrane helix</keyword>
<sequence length="292" mass="32248">MYQQIGVFLVLLLCAGVGCLVVGWRDRRDPTAPTRQRRRKGERAKLSGTTQLLLAVGIGAGATVYYLSGWLFTLFLVPALLVGLPYLLSRPEAEHQISRLSSMDEWTRNLSSSMRAGSGIEHTIISTPIPETLKDEITAFINRLRNNVPPAEAVTRFASDLNDSVGDKICGALLLAMQLRGVGLANVLEGLAEDVGDTVARRRRIEADRKSTRTQAKWVTIITIAVLAAAFAFTNFMEPYRSGGMQIVLLILLTLFAADLYWMKQATKPPVYPRFIGTNDRVERTDLVGAQR</sequence>
<feature type="transmembrane region" description="Helical" evidence="1">
    <location>
        <begin position="70"/>
        <end position="89"/>
    </location>
</feature>
<feature type="transmembrane region" description="Helical" evidence="1">
    <location>
        <begin position="6"/>
        <end position="25"/>
    </location>
</feature>